<dbReference type="SMART" id="SM00382">
    <property type="entry name" value="AAA"/>
    <property type="match status" value="1"/>
</dbReference>
<evidence type="ECO:0000256" key="5">
    <source>
        <dbReference type="PROSITE-ProRule" id="PRU01213"/>
    </source>
</evidence>
<name>A0A9D5K0E4_9BACT</name>
<reference evidence="8" key="1">
    <citation type="submission" date="2019-11" db="EMBL/GenBank/DDBJ databases">
        <title>Microbial mats filling the niche in hypersaline microbial mats.</title>
        <authorList>
            <person name="Wong H.L."/>
            <person name="Macleod F.I."/>
            <person name="White R.A. III"/>
            <person name="Burns B.P."/>
        </authorList>
    </citation>
    <scope>NUCLEOTIDE SEQUENCE</scope>
    <source>
        <strain evidence="8">Rbin_158</strain>
    </source>
</reference>
<dbReference type="GO" id="GO:0005524">
    <property type="term" value="F:ATP binding"/>
    <property type="evidence" value="ECO:0007669"/>
    <property type="project" value="UniProtKB-KW"/>
</dbReference>
<dbReference type="InterPro" id="IPR003593">
    <property type="entry name" value="AAA+_ATPase"/>
</dbReference>
<proteinExistence type="predicted"/>
<evidence type="ECO:0000259" key="7">
    <source>
        <dbReference type="PROSITE" id="PS51866"/>
    </source>
</evidence>
<dbReference type="EMBL" id="WJJP01000744">
    <property type="protein sequence ID" value="MBD3327483.1"/>
    <property type="molecule type" value="Genomic_DNA"/>
</dbReference>
<evidence type="ECO:0000256" key="3">
    <source>
        <dbReference type="ARBA" id="ARBA00022741"/>
    </source>
</evidence>
<dbReference type="Gene3D" id="3.40.50.300">
    <property type="entry name" value="P-loop containing nucleotide triphosphate hydrolases"/>
    <property type="match status" value="1"/>
</dbReference>
<dbReference type="InterPro" id="IPR005116">
    <property type="entry name" value="Transp-assoc_OB_typ1"/>
</dbReference>
<dbReference type="InterPro" id="IPR008995">
    <property type="entry name" value="Mo/tungstate-bd_C_term_dom"/>
</dbReference>
<dbReference type="PANTHER" id="PTHR42781:SF4">
    <property type="entry name" value="SPERMIDINE_PUTRESCINE IMPORT ATP-BINDING PROTEIN POTA"/>
    <property type="match status" value="1"/>
</dbReference>
<evidence type="ECO:0000313" key="9">
    <source>
        <dbReference type="Proteomes" id="UP000649604"/>
    </source>
</evidence>
<gene>
    <name evidence="8" type="ORF">GF339_23060</name>
</gene>
<accession>A0A9D5K0E4</accession>
<dbReference type="SUPFAM" id="SSF52540">
    <property type="entry name" value="P-loop containing nucleoside triphosphate hydrolases"/>
    <property type="match status" value="1"/>
</dbReference>
<sequence>MMMPMTMYLIPQPQMPPKGTNNTHMKTKTATTECIDIVNTNEAFSPTPPPIFQVHDLRQSYNGHLVLDIPELVLAPGKIYCFYGPNGAGKTTLFEMLTLLRTPDQGRIVFQNREAYPSDDGVAALRSQVTLVHQDPLLFDTSVERNIDYGLRLRKMNRHVRKQRVTECLQLVGLDGFQKRKARQLSGGETQRIAIARALSIHPSVLFLDEFSANIDEKHRTVLETIIRKIRETLGTTVIFTTHYLDQAYRVADEILHVFRGKLVTSPLQNLLHGTITRQGTLHRFRTDHLSLEVVTSHEGQATIAIPPNSIVISIHPLDSSMRNRLYGPIIQIIDAGECVSLKVDVGELLEVRITKKSYHEMGLHPGMSVYLSCKASAVEVF</sequence>
<dbReference type="InterPro" id="IPR050093">
    <property type="entry name" value="ABC_SmlMolc_Importer"/>
</dbReference>
<keyword evidence="4 8" id="KW-0067">ATP-binding</keyword>
<keyword evidence="2 5" id="KW-0500">Molybdenum</keyword>
<feature type="domain" description="ABC transporter" evidence="6">
    <location>
        <begin position="52"/>
        <end position="285"/>
    </location>
</feature>
<evidence type="ECO:0000256" key="1">
    <source>
        <dbReference type="ARBA" id="ARBA00022448"/>
    </source>
</evidence>
<dbReference type="PANTHER" id="PTHR42781">
    <property type="entry name" value="SPERMIDINE/PUTRESCINE IMPORT ATP-BINDING PROTEIN POTA"/>
    <property type="match status" value="1"/>
</dbReference>
<dbReference type="PROSITE" id="PS51866">
    <property type="entry name" value="MOP"/>
    <property type="match status" value="1"/>
</dbReference>
<keyword evidence="3" id="KW-0547">Nucleotide-binding</keyword>
<dbReference type="AlphaFoldDB" id="A0A9D5K0E4"/>
<dbReference type="SUPFAM" id="SSF50331">
    <property type="entry name" value="MOP-like"/>
    <property type="match status" value="1"/>
</dbReference>
<dbReference type="InterPro" id="IPR003439">
    <property type="entry name" value="ABC_transporter-like_ATP-bd"/>
</dbReference>
<dbReference type="Pfam" id="PF03459">
    <property type="entry name" value="TOBE"/>
    <property type="match status" value="1"/>
</dbReference>
<dbReference type="Proteomes" id="UP000649604">
    <property type="component" value="Unassembled WGS sequence"/>
</dbReference>
<protein>
    <submittedName>
        <fullName evidence="8">ATP-binding cassette domain-containing protein</fullName>
    </submittedName>
</protein>
<evidence type="ECO:0000256" key="2">
    <source>
        <dbReference type="ARBA" id="ARBA00022505"/>
    </source>
</evidence>
<dbReference type="GO" id="GO:0016887">
    <property type="term" value="F:ATP hydrolysis activity"/>
    <property type="evidence" value="ECO:0007669"/>
    <property type="project" value="InterPro"/>
</dbReference>
<feature type="domain" description="Mop" evidence="7">
    <location>
        <begin position="319"/>
        <end position="382"/>
    </location>
</feature>
<evidence type="ECO:0000259" key="6">
    <source>
        <dbReference type="PROSITE" id="PS50893"/>
    </source>
</evidence>
<dbReference type="GO" id="GO:0015689">
    <property type="term" value="P:molybdate ion transport"/>
    <property type="evidence" value="ECO:0007669"/>
    <property type="project" value="InterPro"/>
</dbReference>
<evidence type="ECO:0000313" key="8">
    <source>
        <dbReference type="EMBL" id="MBD3327483.1"/>
    </source>
</evidence>
<dbReference type="PROSITE" id="PS50893">
    <property type="entry name" value="ABC_TRANSPORTER_2"/>
    <property type="match status" value="1"/>
</dbReference>
<evidence type="ECO:0000256" key="4">
    <source>
        <dbReference type="ARBA" id="ARBA00022840"/>
    </source>
</evidence>
<dbReference type="InterPro" id="IPR004606">
    <property type="entry name" value="Mop_domain"/>
</dbReference>
<organism evidence="8 9">
    <name type="scientific">candidate division KSB3 bacterium</name>
    <dbReference type="NCBI Taxonomy" id="2044937"/>
    <lineage>
        <taxon>Bacteria</taxon>
        <taxon>candidate division KSB3</taxon>
    </lineage>
</organism>
<comment type="caution">
    <text evidence="8">The sequence shown here is derived from an EMBL/GenBank/DDBJ whole genome shotgun (WGS) entry which is preliminary data.</text>
</comment>
<dbReference type="InterPro" id="IPR027417">
    <property type="entry name" value="P-loop_NTPase"/>
</dbReference>
<dbReference type="Pfam" id="PF00005">
    <property type="entry name" value="ABC_tran"/>
    <property type="match status" value="1"/>
</dbReference>
<dbReference type="Gene3D" id="2.40.50.100">
    <property type="match status" value="1"/>
</dbReference>
<keyword evidence="1" id="KW-0813">Transport</keyword>